<protein>
    <recommendedName>
        <fullName evidence="8">Peptidase M50 domain-containing protein</fullName>
    </recommendedName>
</protein>
<keyword evidence="6 7" id="KW-0472">Membrane</keyword>
<gene>
    <name evidence="9" type="ORF">BA70_14275</name>
</gene>
<evidence type="ECO:0000256" key="4">
    <source>
        <dbReference type="ARBA" id="ARBA00022692"/>
    </source>
</evidence>
<dbReference type="GO" id="GO:0016020">
    <property type="term" value="C:membrane"/>
    <property type="evidence" value="ECO:0007669"/>
    <property type="project" value="UniProtKB-SubCell"/>
</dbReference>
<evidence type="ECO:0000313" key="9">
    <source>
        <dbReference type="EMBL" id="KEP27487.1"/>
    </source>
</evidence>
<feature type="transmembrane region" description="Helical" evidence="7">
    <location>
        <begin position="82"/>
        <end position="101"/>
    </location>
</feature>
<evidence type="ECO:0000256" key="5">
    <source>
        <dbReference type="ARBA" id="ARBA00022989"/>
    </source>
</evidence>
<keyword evidence="10" id="KW-1185">Reference proteome</keyword>
<comment type="cofactor">
    <cofactor evidence="1">
        <name>Zn(2+)</name>
        <dbReference type="ChEBI" id="CHEBI:29105"/>
    </cofactor>
</comment>
<dbReference type="EMBL" id="JOTP01000004">
    <property type="protein sequence ID" value="KEP27487.1"/>
    <property type="molecule type" value="Genomic_DNA"/>
</dbReference>
<keyword evidence="4 7" id="KW-0812">Transmembrane</keyword>
<comment type="similarity">
    <text evidence="3">Belongs to the peptidase M50B family.</text>
</comment>
<dbReference type="OrthoDB" id="849477at2"/>
<feature type="transmembrane region" description="Helical" evidence="7">
    <location>
        <begin position="113"/>
        <end position="132"/>
    </location>
</feature>
<evidence type="ECO:0000256" key="1">
    <source>
        <dbReference type="ARBA" id="ARBA00001947"/>
    </source>
</evidence>
<evidence type="ECO:0000313" key="10">
    <source>
        <dbReference type="Proteomes" id="UP000028091"/>
    </source>
</evidence>
<dbReference type="GO" id="GO:0006508">
    <property type="term" value="P:proteolysis"/>
    <property type="evidence" value="ECO:0007669"/>
    <property type="project" value="InterPro"/>
</dbReference>
<proteinExistence type="inferred from homology"/>
<dbReference type="eggNOG" id="COG1994">
    <property type="taxonomic scope" value="Bacteria"/>
</dbReference>
<evidence type="ECO:0000259" key="8">
    <source>
        <dbReference type="Pfam" id="PF02163"/>
    </source>
</evidence>
<dbReference type="Proteomes" id="UP000028091">
    <property type="component" value="Unassembled WGS sequence"/>
</dbReference>
<comment type="subcellular location">
    <subcellularLocation>
        <location evidence="2">Membrane</location>
        <topology evidence="2">Multi-pass membrane protein</topology>
    </subcellularLocation>
</comment>
<feature type="domain" description="Peptidase M50" evidence="8">
    <location>
        <begin position="14"/>
        <end position="103"/>
    </location>
</feature>
<keyword evidence="5 7" id="KW-1133">Transmembrane helix</keyword>
<feature type="transmembrane region" description="Helical" evidence="7">
    <location>
        <begin position="12"/>
        <end position="36"/>
    </location>
</feature>
<evidence type="ECO:0000256" key="2">
    <source>
        <dbReference type="ARBA" id="ARBA00004141"/>
    </source>
</evidence>
<organism evidence="9 10">
    <name type="scientific">Bacillus zhangzhouensis</name>
    <dbReference type="NCBI Taxonomy" id="1178540"/>
    <lineage>
        <taxon>Bacteria</taxon>
        <taxon>Bacillati</taxon>
        <taxon>Bacillota</taxon>
        <taxon>Bacilli</taxon>
        <taxon>Bacillales</taxon>
        <taxon>Bacillaceae</taxon>
        <taxon>Bacillus</taxon>
    </lineage>
</organism>
<dbReference type="InterPro" id="IPR008915">
    <property type="entry name" value="Peptidase_M50"/>
</dbReference>
<sequence length="159" mass="18442">MFTLSDMWTFCWSFFVILPIVAILHQLGHIVVAWMFGAKVSFALGRGKKVLKIGVVEIRRIYFLDAFCHYEEMRKNNRLSHILVYLGGSLCNLLSVLILNTMIANDFLPEHQFFYQFAYFSVYYVFFALLPVQYADHHPSDGQAIVNIIRHGEPCDIID</sequence>
<dbReference type="RefSeq" id="WP_034319300.1">
    <property type="nucleotide sequence ID" value="NZ_JAVIKA010000003.1"/>
</dbReference>
<comment type="caution">
    <text evidence="9">The sequence shown here is derived from an EMBL/GenBank/DDBJ whole genome shotgun (WGS) entry which is preliminary data.</text>
</comment>
<reference evidence="9 10" key="1">
    <citation type="submission" date="2012-09" db="EMBL/GenBank/DDBJ databases">
        <title>Genome Sequence of Bacillus sp. DW5-4.</title>
        <authorList>
            <person name="Lai Q."/>
            <person name="Liu Y."/>
            <person name="Shao Z."/>
        </authorList>
    </citation>
    <scope>NUCLEOTIDE SEQUENCE [LARGE SCALE GENOMIC DNA]</scope>
    <source>
        <strain evidence="9 10">DW5-4</strain>
    </source>
</reference>
<evidence type="ECO:0000256" key="6">
    <source>
        <dbReference type="ARBA" id="ARBA00023136"/>
    </source>
</evidence>
<dbReference type="Pfam" id="PF02163">
    <property type="entry name" value="Peptidase_M50"/>
    <property type="match status" value="1"/>
</dbReference>
<evidence type="ECO:0000256" key="7">
    <source>
        <dbReference type="SAM" id="Phobius"/>
    </source>
</evidence>
<dbReference type="AlphaFoldDB" id="A0A081LE11"/>
<accession>A0A081LE11</accession>
<evidence type="ECO:0000256" key="3">
    <source>
        <dbReference type="ARBA" id="ARBA00007931"/>
    </source>
</evidence>
<name>A0A081LE11_9BACI</name>